<feature type="region of interest" description="Disordered" evidence="2">
    <location>
        <begin position="1"/>
        <end position="38"/>
    </location>
</feature>
<feature type="coiled-coil region" evidence="1">
    <location>
        <begin position="222"/>
        <end position="249"/>
    </location>
</feature>
<evidence type="ECO:0000313" key="4">
    <source>
        <dbReference type="Proteomes" id="UP000008694"/>
    </source>
</evidence>
<gene>
    <name evidence="3" type="ORF">ARALYDRAFT_344493</name>
</gene>
<dbReference type="HOGENOM" id="CLU_960911_0_0_1"/>
<feature type="compositionally biased region" description="Low complexity" evidence="2">
    <location>
        <begin position="20"/>
        <end position="38"/>
    </location>
</feature>
<evidence type="ECO:0000256" key="2">
    <source>
        <dbReference type="SAM" id="MobiDB-lite"/>
    </source>
</evidence>
<dbReference type="EMBL" id="GL348716">
    <property type="protein sequence ID" value="EFH57169.1"/>
    <property type="molecule type" value="Genomic_DNA"/>
</dbReference>
<sequence>MPPGATGLSSNGATMPPKATGVSSNGATGVSSNGTSSSNSVTLEALMNAPARRDSPRLYPKKLNGVLWFKINPSINKNIRTTWQSNFMGRWWNWTTVPPEKKDELWQDFLQNYYRDKVHHNLVYQKWEIEVVKSGKDEPIPFTNLLHATHMHKDGTYVDYRAKSIVEEVELTVSQLPASDGSPNTTSQTANPSHTHLINQDVGPNETSYASLARNLDTEMRLSSLETTLAAVKDDMAMLKNDVMMLKDDLHKVGDCTTAMQASQNVILRSLGIDPLTQQPIRPTITPVTVSHSVPSPYPLKPHDNNED</sequence>
<reference evidence="4" key="1">
    <citation type="journal article" date="2011" name="Nat. Genet.">
        <title>The Arabidopsis lyrata genome sequence and the basis of rapid genome size change.</title>
        <authorList>
            <person name="Hu T.T."/>
            <person name="Pattyn P."/>
            <person name="Bakker E.G."/>
            <person name="Cao J."/>
            <person name="Cheng J.-F."/>
            <person name="Clark R.M."/>
            <person name="Fahlgren N."/>
            <person name="Fawcett J.A."/>
            <person name="Grimwood J."/>
            <person name="Gundlach H."/>
            <person name="Haberer G."/>
            <person name="Hollister J.D."/>
            <person name="Ossowski S."/>
            <person name="Ottilar R.P."/>
            <person name="Salamov A.A."/>
            <person name="Schneeberger K."/>
            <person name="Spannagl M."/>
            <person name="Wang X."/>
            <person name="Yang L."/>
            <person name="Nasrallah M.E."/>
            <person name="Bergelson J."/>
            <person name="Carrington J.C."/>
            <person name="Gaut B.S."/>
            <person name="Schmutz J."/>
            <person name="Mayer K.F.X."/>
            <person name="Van de Peer Y."/>
            <person name="Grigoriev I.V."/>
            <person name="Nordborg M."/>
            <person name="Weigel D."/>
            <person name="Guo Y.-L."/>
        </authorList>
    </citation>
    <scope>NUCLEOTIDE SEQUENCE [LARGE SCALE GENOMIC DNA]</scope>
    <source>
        <strain evidence="4">cv. MN47</strain>
    </source>
</reference>
<protein>
    <submittedName>
        <fullName evidence="3">Uncharacterized protein</fullName>
    </submittedName>
</protein>
<dbReference type="Gramene" id="fgenesh1_pg.C_scaffold_4000835">
    <property type="protein sequence ID" value="fgenesh1_pg.C_scaffold_4000835"/>
    <property type="gene ID" value="fgenesh1_pg.C_scaffold_4000835"/>
</dbReference>
<keyword evidence="4" id="KW-1185">Reference proteome</keyword>
<dbReference type="AlphaFoldDB" id="D7LGW7"/>
<evidence type="ECO:0000313" key="3">
    <source>
        <dbReference type="EMBL" id="EFH57169.1"/>
    </source>
</evidence>
<dbReference type="Proteomes" id="UP000008694">
    <property type="component" value="Unassembled WGS sequence"/>
</dbReference>
<feature type="region of interest" description="Disordered" evidence="2">
    <location>
        <begin position="287"/>
        <end position="308"/>
    </location>
</feature>
<accession>D7LGW7</accession>
<keyword evidence="1" id="KW-0175">Coiled coil</keyword>
<organism evidence="4">
    <name type="scientific">Arabidopsis lyrata subsp. lyrata</name>
    <name type="common">Lyre-leaved rock-cress</name>
    <dbReference type="NCBI Taxonomy" id="81972"/>
    <lineage>
        <taxon>Eukaryota</taxon>
        <taxon>Viridiplantae</taxon>
        <taxon>Streptophyta</taxon>
        <taxon>Embryophyta</taxon>
        <taxon>Tracheophyta</taxon>
        <taxon>Spermatophyta</taxon>
        <taxon>Magnoliopsida</taxon>
        <taxon>eudicotyledons</taxon>
        <taxon>Gunneridae</taxon>
        <taxon>Pentapetalae</taxon>
        <taxon>rosids</taxon>
        <taxon>malvids</taxon>
        <taxon>Brassicales</taxon>
        <taxon>Brassicaceae</taxon>
        <taxon>Camelineae</taxon>
        <taxon>Arabidopsis</taxon>
    </lineage>
</organism>
<evidence type="ECO:0000256" key="1">
    <source>
        <dbReference type="SAM" id="Coils"/>
    </source>
</evidence>
<name>D7LGW7_ARALL</name>
<proteinExistence type="predicted"/>